<proteinExistence type="predicted"/>
<keyword evidence="1" id="KW-0732">Signal</keyword>
<feature type="signal peptide" evidence="1">
    <location>
        <begin position="1"/>
        <end position="23"/>
    </location>
</feature>
<protein>
    <submittedName>
        <fullName evidence="2">Uncharacterized protein</fullName>
    </submittedName>
</protein>
<dbReference type="EMBL" id="WTYP01000001">
    <property type="protein sequence ID" value="MXP47264.1"/>
    <property type="molecule type" value="Genomic_DNA"/>
</dbReference>
<comment type="caution">
    <text evidence="2">The sequence shown here is derived from an EMBL/GenBank/DDBJ whole genome shotgun (WGS) entry which is preliminary data.</text>
</comment>
<dbReference type="Proteomes" id="UP000471435">
    <property type="component" value="Unassembled WGS sequence"/>
</dbReference>
<dbReference type="AlphaFoldDB" id="A0A6I4V4Q7"/>
<feature type="chain" id="PRO_5026031153" evidence="1">
    <location>
        <begin position="24"/>
        <end position="172"/>
    </location>
</feature>
<dbReference type="PIRSF" id="PIRSF032038">
    <property type="entry name" value="UCP023238"/>
    <property type="match status" value="1"/>
</dbReference>
<sequence length="172" mass="18825">MTRKFGYSLAAAACLGIAVPASAQDEQQRPEVFAKVLECRQLTDDAERLACFDSSVDAMASAEEANDLLLADREQVRETKRGLFGLTLPKIKLFDGGGDDDEVSEIESTVVSVSQGRSGYVFTLEDGAVWYQTDNNYLRPDPGDKITIKKAAFTSYKASLNGGPSFRIKRSR</sequence>
<evidence type="ECO:0000313" key="2">
    <source>
        <dbReference type="EMBL" id="MXP47264.1"/>
    </source>
</evidence>
<accession>A0A6I4V4Q7</accession>
<organism evidence="2 3">
    <name type="scientific">Pontixanthobacter luteolus</name>
    <dbReference type="NCBI Taxonomy" id="295089"/>
    <lineage>
        <taxon>Bacteria</taxon>
        <taxon>Pseudomonadati</taxon>
        <taxon>Pseudomonadota</taxon>
        <taxon>Alphaproteobacteria</taxon>
        <taxon>Sphingomonadales</taxon>
        <taxon>Erythrobacteraceae</taxon>
        <taxon>Pontixanthobacter</taxon>
    </lineage>
</organism>
<dbReference type="RefSeq" id="WP_160730405.1">
    <property type="nucleotide sequence ID" value="NZ_WTYP01000001.1"/>
</dbReference>
<gene>
    <name evidence="2" type="ORF">GRI43_07650</name>
</gene>
<evidence type="ECO:0000256" key="1">
    <source>
        <dbReference type="SAM" id="SignalP"/>
    </source>
</evidence>
<dbReference type="InterPro" id="IPR016987">
    <property type="entry name" value="UCP023238"/>
</dbReference>
<keyword evidence="3" id="KW-1185">Reference proteome</keyword>
<evidence type="ECO:0000313" key="3">
    <source>
        <dbReference type="Proteomes" id="UP000471435"/>
    </source>
</evidence>
<name>A0A6I4V4Q7_9SPHN</name>
<reference evidence="2 3" key="1">
    <citation type="submission" date="2019-12" db="EMBL/GenBank/DDBJ databases">
        <title>Genomic-based taxomic classification of the family Erythrobacteraceae.</title>
        <authorList>
            <person name="Xu L."/>
        </authorList>
    </citation>
    <scope>NUCLEOTIDE SEQUENCE [LARGE SCALE GENOMIC DNA]</scope>
    <source>
        <strain evidence="2 3">SW-109</strain>
    </source>
</reference>
<dbReference type="OrthoDB" id="7596780at2"/>